<dbReference type="FunFam" id="1.10.1670.10:FF:000005">
    <property type="entry name" value="N-glycosylase/DNA lyase OGG1"/>
    <property type="match status" value="1"/>
</dbReference>
<keyword evidence="16" id="KW-1185">Reference proteome</keyword>
<evidence type="ECO:0000256" key="3">
    <source>
        <dbReference type="ARBA" id="ARBA00012720"/>
    </source>
</evidence>
<reference evidence="15 16" key="1">
    <citation type="journal article" date="2014" name="Mol. Plant">
        <title>Chromosome Scale Genome Assembly and Transcriptome Profiling of Nannochloropsis gaditana in Nitrogen Depletion.</title>
        <authorList>
            <person name="Corteggiani Carpinelli E."/>
            <person name="Telatin A."/>
            <person name="Vitulo N."/>
            <person name="Forcato C."/>
            <person name="D'Angelo M."/>
            <person name="Schiavon R."/>
            <person name="Vezzi A."/>
            <person name="Giacometti G.M."/>
            <person name="Morosinotto T."/>
            <person name="Valle G."/>
        </authorList>
    </citation>
    <scope>NUCLEOTIDE SEQUENCE [LARGE SCALE GENOMIC DNA]</scope>
    <source>
        <strain evidence="15 16">B-31</strain>
    </source>
</reference>
<feature type="domain" description="HhH-GPD" evidence="14">
    <location>
        <begin position="185"/>
        <end position="354"/>
    </location>
</feature>
<keyword evidence="8" id="KW-0539">Nucleus</keyword>
<dbReference type="GO" id="GO:0034039">
    <property type="term" value="F:8-oxo-7,8-dihydroguanine DNA N-glycosylase activity"/>
    <property type="evidence" value="ECO:0007669"/>
    <property type="project" value="TreeGrafter"/>
</dbReference>
<feature type="compositionally biased region" description="Basic residues" evidence="13">
    <location>
        <begin position="444"/>
        <end position="453"/>
    </location>
</feature>
<evidence type="ECO:0000256" key="4">
    <source>
        <dbReference type="ARBA" id="ARBA00022763"/>
    </source>
</evidence>
<dbReference type="InterPro" id="IPR003265">
    <property type="entry name" value="HhH-GPD_domain"/>
</dbReference>
<evidence type="ECO:0000256" key="11">
    <source>
        <dbReference type="ARBA" id="ARBA00044632"/>
    </source>
</evidence>
<dbReference type="EC" id="4.2.99.18" evidence="3"/>
<dbReference type="SMART" id="SM00478">
    <property type="entry name" value="ENDO3c"/>
    <property type="match status" value="1"/>
</dbReference>
<dbReference type="OrthoDB" id="238681at2759"/>
<dbReference type="Gene3D" id="1.10.1670.10">
    <property type="entry name" value="Helix-hairpin-Helix base-excision DNA repair enzymes (C-terminal)"/>
    <property type="match status" value="1"/>
</dbReference>
<dbReference type="InterPro" id="IPR023170">
    <property type="entry name" value="HhH_base_excis_C"/>
</dbReference>
<dbReference type="GO" id="GO:0005634">
    <property type="term" value="C:nucleus"/>
    <property type="evidence" value="ECO:0007669"/>
    <property type="project" value="UniProtKB-SubCell"/>
</dbReference>
<evidence type="ECO:0000256" key="13">
    <source>
        <dbReference type="SAM" id="MobiDB-lite"/>
    </source>
</evidence>
<name>W7TXW3_9STRA</name>
<evidence type="ECO:0000256" key="10">
    <source>
        <dbReference type="ARBA" id="ARBA00023295"/>
    </source>
</evidence>
<keyword evidence="5" id="KW-0378">Hydrolase</keyword>
<comment type="similarity">
    <text evidence="2">Belongs to the type-1 OGG1 family.</text>
</comment>
<dbReference type="PANTHER" id="PTHR10242">
    <property type="entry name" value="8-OXOGUANINE DNA GLYCOSYLASE"/>
    <property type="match status" value="1"/>
</dbReference>
<evidence type="ECO:0000313" key="15">
    <source>
        <dbReference type="EMBL" id="EWM25209.1"/>
    </source>
</evidence>
<proteinExistence type="inferred from homology"/>
<evidence type="ECO:0000256" key="8">
    <source>
        <dbReference type="ARBA" id="ARBA00023242"/>
    </source>
</evidence>
<dbReference type="Proteomes" id="UP000019335">
    <property type="component" value="Chromosome 12"/>
</dbReference>
<dbReference type="Gene3D" id="1.10.340.30">
    <property type="entry name" value="Hypothetical protein, domain 2"/>
    <property type="match status" value="1"/>
</dbReference>
<evidence type="ECO:0000256" key="2">
    <source>
        <dbReference type="ARBA" id="ARBA00010679"/>
    </source>
</evidence>
<dbReference type="EMBL" id="AZIL01001020">
    <property type="protein sequence ID" value="EWM25209.1"/>
    <property type="molecule type" value="Genomic_DNA"/>
</dbReference>
<sequence>MMNLVRSIGANCCKLDLHDLRYVIRLRFIISNSILSYATKGLNDVSGCERGFASTYYPSFAQHRRLCLSRHQPAPNTPLRYKNKIQVVTPTGGIIAAPFRSISAVHFSPSSCPIPAASLGAVSMAPKRKLASTRLNLEEREYSAKGWMDLDVPPHELRPEFSLTMGQCFNWRRQDPVECLFSFICSSNNNIPRIALMLDRLRKTYGEPLGKGYHAFPPLSSLASASEEELRGLGLGYRARFIKLTASQLLDLGGREWLMSLREKSREEAQQALCAFPGVGRKVADCVALFSLDQHGAIPVDVHVWRIACRDYSPVLKEHKSLTPAVYEAVGDIFRNKFGSHAGWAHSLLFAAELPDYRARLPLFLQNEMLAFKKEEGIEKALKREAQKAKRKEKAEKGEEERATVIIEKTTEETIKDEILRTEERIVELEEEEGKVLRDVKTKAMSKRTKRQKVSISEEKNSCARTSMEAQGGGKHVKKEEKDS</sequence>
<evidence type="ECO:0000256" key="5">
    <source>
        <dbReference type="ARBA" id="ARBA00022801"/>
    </source>
</evidence>
<evidence type="ECO:0000256" key="9">
    <source>
        <dbReference type="ARBA" id="ARBA00023268"/>
    </source>
</evidence>
<feature type="region of interest" description="Disordered" evidence="13">
    <location>
        <begin position="443"/>
        <end position="484"/>
    </location>
</feature>
<dbReference type="CDD" id="cd00056">
    <property type="entry name" value="ENDO3c"/>
    <property type="match status" value="1"/>
</dbReference>
<comment type="subcellular location">
    <subcellularLocation>
        <location evidence="1">Nucleus</location>
    </subcellularLocation>
</comment>
<keyword evidence="10" id="KW-0326">Glycosidase</keyword>
<gene>
    <name evidence="15" type="ORF">Naga_100311g1</name>
</gene>
<evidence type="ECO:0000313" key="16">
    <source>
        <dbReference type="Proteomes" id="UP000019335"/>
    </source>
</evidence>
<accession>W7TXW3</accession>
<organism evidence="15 16">
    <name type="scientific">Nannochloropsis gaditana</name>
    <dbReference type="NCBI Taxonomy" id="72520"/>
    <lineage>
        <taxon>Eukaryota</taxon>
        <taxon>Sar</taxon>
        <taxon>Stramenopiles</taxon>
        <taxon>Ochrophyta</taxon>
        <taxon>Eustigmatophyceae</taxon>
        <taxon>Eustigmatales</taxon>
        <taxon>Monodopsidaceae</taxon>
        <taxon>Nannochloropsis</taxon>
    </lineage>
</organism>
<dbReference type="GO" id="GO:0006285">
    <property type="term" value="P:base-excision repair, AP site formation"/>
    <property type="evidence" value="ECO:0007669"/>
    <property type="project" value="TreeGrafter"/>
</dbReference>
<dbReference type="SUPFAM" id="SSF48150">
    <property type="entry name" value="DNA-glycosylase"/>
    <property type="match status" value="1"/>
</dbReference>
<evidence type="ECO:0000256" key="7">
    <source>
        <dbReference type="ARBA" id="ARBA00023239"/>
    </source>
</evidence>
<keyword evidence="6" id="KW-0234">DNA repair</keyword>
<dbReference type="AlphaFoldDB" id="W7TXW3"/>
<keyword evidence="4" id="KW-0227">DNA damage</keyword>
<feature type="coiled-coil region" evidence="12">
    <location>
        <begin position="372"/>
        <end position="432"/>
    </location>
</feature>
<evidence type="ECO:0000256" key="1">
    <source>
        <dbReference type="ARBA" id="ARBA00004123"/>
    </source>
</evidence>
<evidence type="ECO:0000256" key="6">
    <source>
        <dbReference type="ARBA" id="ARBA00023204"/>
    </source>
</evidence>
<comment type="catalytic activity">
    <reaction evidence="11">
        <text>2'-deoxyribonucleotide-(2'-deoxyribose 5'-phosphate)-2'-deoxyribonucleotide-DNA = a 3'-end 2'-deoxyribonucleotide-(2,3-dehydro-2,3-deoxyribose 5'-phosphate)-DNA + a 5'-end 5'-phospho-2'-deoxyribonucleoside-DNA + H(+)</text>
        <dbReference type="Rhea" id="RHEA:66592"/>
        <dbReference type="Rhea" id="RHEA-COMP:13180"/>
        <dbReference type="Rhea" id="RHEA-COMP:16897"/>
        <dbReference type="Rhea" id="RHEA-COMP:17067"/>
        <dbReference type="ChEBI" id="CHEBI:15378"/>
        <dbReference type="ChEBI" id="CHEBI:136412"/>
        <dbReference type="ChEBI" id="CHEBI:157695"/>
        <dbReference type="ChEBI" id="CHEBI:167181"/>
        <dbReference type="EC" id="4.2.99.18"/>
    </reaction>
</comment>
<keyword evidence="12" id="KW-0175">Coiled coil</keyword>
<dbReference type="Pfam" id="PF00730">
    <property type="entry name" value="HhH-GPD"/>
    <property type="match status" value="1"/>
</dbReference>
<evidence type="ECO:0000256" key="12">
    <source>
        <dbReference type="SAM" id="Coils"/>
    </source>
</evidence>
<dbReference type="InterPro" id="IPR011257">
    <property type="entry name" value="DNA_glycosylase"/>
</dbReference>
<comment type="caution">
    <text evidence="15">The sequence shown here is derived from an EMBL/GenBank/DDBJ whole genome shotgun (WGS) entry which is preliminary data.</text>
</comment>
<keyword evidence="9" id="KW-0511">Multifunctional enzyme</keyword>
<dbReference type="PANTHER" id="PTHR10242:SF2">
    <property type="entry name" value="N-GLYCOSYLASE_DNA LYASE"/>
    <property type="match status" value="1"/>
</dbReference>
<protein>
    <recommendedName>
        <fullName evidence="3">DNA-(apurinic or apyrimidinic site) lyase</fullName>
        <ecNumber evidence="3">4.2.99.18</ecNumber>
    </recommendedName>
</protein>
<keyword evidence="7 15" id="KW-0456">Lyase</keyword>
<evidence type="ECO:0000259" key="14">
    <source>
        <dbReference type="SMART" id="SM00478"/>
    </source>
</evidence>
<dbReference type="GO" id="GO:0140078">
    <property type="term" value="F:class I DNA-(apurinic or apyrimidinic site) endonuclease activity"/>
    <property type="evidence" value="ECO:0007669"/>
    <property type="project" value="UniProtKB-EC"/>
</dbReference>
<dbReference type="InterPro" id="IPR052054">
    <property type="entry name" value="Oxidative_DNA_repair_enzyme"/>
</dbReference>